<dbReference type="Proteomes" id="UP001183619">
    <property type="component" value="Unassembled WGS sequence"/>
</dbReference>
<evidence type="ECO:0000256" key="3">
    <source>
        <dbReference type="ARBA" id="ARBA00022806"/>
    </source>
</evidence>
<evidence type="ECO:0000256" key="5">
    <source>
        <dbReference type="PROSITE-ProRule" id="PRU00560"/>
    </source>
</evidence>
<dbReference type="InterPro" id="IPR000212">
    <property type="entry name" value="DNA_helicase_UvrD/REP"/>
</dbReference>
<reference evidence="7 8" key="1">
    <citation type="submission" date="2023-07" db="EMBL/GenBank/DDBJ databases">
        <title>Sequencing the genomes of 1000 actinobacteria strains.</title>
        <authorList>
            <person name="Klenk H.-P."/>
        </authorList>
    </citation>
    <scope>NUCLEOTIDE SEQUENCE [LARGE SCALE GENOMIC DNA]</scope>
    <source>
        <strain evidence="7 8">DSM 44508</strain>
    </source>
</reference>
<dbReference type="Pfam" id="PF13245">
    <property type="entry name" value="AAA_19"/>
    <property type="match status" value="1"/>
</dbReference>
<dbReference type="InterPro" id="IPR014016">
    <property type="entry name" value="UvrD-like_ATP-bd"/>
</dbReference>
<evidence type="ECO:0000259" key="6">
    <source>
        <dbReference type="PROSITE" id="PS51198"/>
    </source>
</evidence>
<dbReference type="PANTHER" id="PTHR11070:SF45">
    <property type="entry name" value="DNA 3'-5' HELICASE"/>
    <property type="match status" value="1"/>
</dbReference>
<dbReference type="RefSeq" id="WP_277104128.1">
    <property type="nucleotide sequence ID" value="NZ_BAAAJS010000001.1"/>
</dbReference>
<dbReference type="EMBL" id="JAVDYF010000001">
    <property type="protein sequence ID" value="MDR7355494.1"/>
    <property type="molecule type" value="Genomic_DNA"/>
</dbReference>
<dbReference type="SUPFAM" id="SSF52540">
    <property type="entry name" value="P-loop containing nucleoside triphosphate hydrolases"/>
    <property type="match status" value="1"/>
</dbReference>
<dbReference type="Gene3D" id="3.40.50.300">
    <property type="entry name" value="P-loop containing nucleotide triphosphate hydrolases"/>
    <property type="match status" value="3"/>
</dbReference>
<sequence length="755" mass="83371">MLNKDQIAAEIAREQSYVDGLFSRLDREVSQAQERLAQVQLRVDPSNPDAEALVDRETEYHGLHDRIDRLNIAQLGLVFGRIDVTVDNPSLIDNPVAENVDRRYIGRMGLDDREDDYRTLLVDWRAPMARPFYLATTAQPEGVLVRRHIRTKGRTVVGVDDEVLSGELAADELREESTGGHEARLGVASESALHRALHKARTGRMASIVETIQREQDEIIRDETRGVMVVEGGPGTGKTAVALHRVAYLLYTWREQLARTGVLIIGPNRTFLDYISRVLPELGETGVVLTTVGEMFPGVVPAHSESLLAREIKGSVEMVTILDRAVKSYQSLPDSPRVVTIEGIELLIDAATIKAARTRARRARRPHNVAQPLFAEALAEQLTIQMVEKIGADPLGGKNLLGLGDRAQLHDDIQEDPVTHALVQEFWPLLHPAQVLAELVESPERIAEVAFDYDEETQSALARECGTAWTASDAALVDEIAHLIGVDEQEDSLSAWSAEFSAAEETLEGLSSSASSDLDDELDAEVLSAFDVIDASELAQRQVVSDSRSTAQRALADVQWAYGHVIIDEAQELSPMEWRMVMRRVPNRWMTIVGDTSQTSSPAGVDSWADTLAPFVSQRFKKHQLTINYRTPEEIMAVANDVLAVFAPDVVPSVSLRRSHHPVEFSSEDPLVLAQRLREQDPQRLTAVIAAESAPGVLGVEEIKGLEFDHVVVVDPVRIVEASPQGYQDLFVVLTRATQTLTIVGDLEQVLVPQK</sequence>
<organism evidence="7 8">
    <name type="scientific">Corynebacterium felinum</name>
    <dbReference type="NCBI Taxonomy" id="131318"/>
    <lineage>
        <taxon>Bacteria</taxon>
        <taxon>Bacillati</taxon>
        <taxon>Actinomycetota</taxon>
        <taxon>Actinomycetes</taxon>
        <taxon>Mycobacteriales</taxon>
        <taxon>Corynebacteriaceae</taxon>
        <taxon>Corynebacterium</taxon>
    </lineage>
</organism>
<keyword evidence="3 5" id="KW-0347">Helicase</keyword>
<accession>A0ABU2BA23</accession>
<evidence type="ECO:0000256" key="4">
    <source>
        <dbReference type="ARBA" id="ARBA00022840"/>
    </source>
</evidence>
<dbReference type="GO" id="GO:0004386">
    <property type="term" value="F:helicase activity"/>
    <property type="evidence" value="ECO:0007669"/>
    <property type="project" value="UniProtKB-KW"/>
</dbReference>
<keyword evidence="8" id="KW-1185">Reference proteome</keyword>
<name>A0ABU2BA23_9CORY</name>
<keyword evidence="1 5" id="KW-0547">Nucleotide-binding</keyword>
<feature type="binding site" evidence="5">
    <location>
        <begin position="232"/>
        <end position="239"/>
    </location>
    <ligand>
        <name>ATP</name>
        <dbReference type="ChEBI" id="CHEBI:30616"/>
    </ligand>
</feature>
<evidence type="ECO:0000313" key="8">
    <source>
        <dbReference type="Proteomes" id="UP001183619"/>
    </source>
</evidence>
<dbReference type="PROSITE" id="PS51198">
    <property type="entry name" value="UVRD_HELICASE_ATP_BIND"/>
    <property type="match status" value="1"/>
</dbReference>
<proteinExistence type="predicted"/>
<gene>
    <name evidence="7" type="ORF">J2S37_002032</name>
</gene>
<dbReference type="PANTHER" id="PTHR11070">
    <property type="entry name" value="UVRD / RECB / PCRA DNA HELICASE FAMILY MEMBER"/>
    <property type="match status" value="1"/>
</dbReference>
<dbReference type="InterPro" id="IPR027417">
    <property type="entry name" value="P-loop_NTPase"/>
</dbReference>
<feature type="domain" description="UvrD-like helicase ATP-binding" evidence="6">
    <location>
        <begin position="211"/>
        <end position="632"/>
    </location>
</feature>
<evidence type="ECO:0000313" key="7">
    <source>
        <dbReference type="EMBL" id="MDR7355494.1"/>
    </source>
</evidence>
<evidence type="ECO:0000256" key="1">
    <source>
        <dbReference type="ARBA" id="ARBA00022741"/>
    </source>
</evidence>
<protein>
    <submittedName>
        <fullName evidence="7">DNA helicase IV</fullName>
    </submittedName>
</protein>
<evidence type="ECO:0000256" key="2">
    <source>
        <dbReference type="ARBA" id="ARBA00022801"/>
    </source>
</evidence>
<keyword evidence="4 5" id="KW-0067">ATP-binding</keyword>
<keyword evidence="2 5" id="KW-0378">Hydrolase</keyword>
<comment type="caution">
    <text evidence="7">The sequence shown here is derived from an EMBL/GenBank/DDBJ whole genome shotgun (WGS) entry which is preliminary data.</text>
</comment>